<evidence type="ECO:0000313" key="3">
    <source>
        <dbReference type="Proteomes" id="UP001497453"/>
    </source>
</evidence>
<feature type="region of interest" description="Disordered" evidence="1">
    <location>
        <begin position="1"/>
        <end position="65"/>
    </location>
</feature>
<name>A0ABP1E9L7_9APHY</name>
<dbReference type="EMBL" id="OZ037952">
    <property type="protein sequence ID" value="CAL1716717.1"/>
    <property type="molecule type" value="Genomic_DNA"/>
</dbReference>
<evidence type="ECO:0000313" key="2">
    <source>
        <dbReference type="EMBL" id="CAL1716717.1"/>
    </source>
</evidence>
<feature type="compositionally biased region" description="Low complexity" evidence="1">
    <location>
        <begin position="54"/>
        <end position="64"/>
    </location>
</feature>
<gene>
    <name evidence="2" type="ORF">GFSPODELE1_LOCUS10883</name>
</gene>
<feature type="region of interest" description="Disordered" evidence="1">
    <location>
        <begin position="447"/>
        <end position="468"/>
    </location>
</feature>
<feature type="compositionally biased region" description="Low complexity" evidence="1">
    <location>
        <begin position="123"/>
        <end position="143"/>
    </location>
</feature>
<proteinExistence type="predicted"/>
<sequence length="761" mass="82975">MVAHESHPSSISELETLSDSDWLDIPSSRASDNDSVIDFDNYSDREGIDRPSSRRSFTSLASSREGVVEGWEGLIEDSADEAPPNDCDPFVDPITSAEITPDDVHPTTTVEDDTEDERVKAALDQSMMSTLSSSRSNSLSGSMQTSVIRSTRDLRLSFPDPLTSSREQLSNTSYEDLTSSPRALPAEADDASSIGDVVDPGPSATPEVTLNLIQTKPHSDVPSAITPDFSIVLYGFSGLTKASLVNSLLEKWASASGLRLACSLTHAPGVTTQIFITHSDYDEVSPTRRYISVIDKTGFDNSCSSTESSQLACPSLAIVFLPTFSSDLTLPEHTLYLPIVLPNPLATVDVFASTDYLLDAEQQWDSCGVSSGKLTSLSEWSMPVVDHEKIEQASPERIHQALQPLLSRATKKTRVALNRQTIILAMISLVLGYVVHHSFQQPSYTPAVHISGKNGSGTPGSLPSPPSAMNQSRITVIVTPSIPAIAISSQSKLEVAVFNPPSTVASTSSATHSTVTSATSDHTQVSSIAPTECNCGCGMVSWPGKMPSTDLMVRPSTPAPALITDARSKGVFGFVNNCIRGTKGKGKATTIQFGQEDKSLYALSTRIAGSISEYFGHYDFHPVTKAVRKDVQELLDALDHLADVISRQTSVLWEQSRGTIALLRDEFQYRNGHAKERSKQLKEMGERLLCTVGETIKTRSDIAKERALAIRDRWARTELGERIKVAGLGDSMRARRIRRKERRQQKKDMREEKRALRAFIR</sequence>
<dbReference type="Proteomes" id="UP001497453">
    <property type="component" value="Chromosome 9"/>
</dbReference>
<evidence type="ECO:0000256" key="1">
    <source>
        <dbReference type="SAM" id="MobiDB-lite"/>
    </source>
</evidence>
<reference evidence="3" key="1">
    <citation type="submission" date="2024-04" db="EMBL/GenBank/DDBJ databases">
        <authorList>
            <person name="Shaw F."/>
            <person name="Minotto A."/>
        </authorList>
    </citation>
    <scope>NUCLEOTIDE SEQUENCE [LARGE SCALE GENOMIC DNA]</scope>
</reference>
<keyword evidence="3" id="KW-1185">Reference proteome</keyword>
<feature type="region of interest" description="Disordered" evidence="1">
    <location>
        <begin position="95"/>
        <end position="187"/>
    </location>
</feature>
<organism evidence="2 3">
    <name type="scientific">Somion occarium</name>
    <dbReference type="NCBI Taxonomy" id="3059160"/>
    <lineage>
        <taxon>Eukaryota</taxon>
        <taxon>Fungi</taxon>
        <taxon>Dikarya</taxon>
        <taxon>Basidiomycota</taxon>
        <taxon>Agaricomycotina</taxon>
        <taxon>Agaricomycetes</taxon>
        <taxon>Polyporales</taxon>
        <taxon>Cerrenaceae</taxon>
        <taxon>Somion</taxon>
    </lineage>
</organism>
<protein>
    <submittedName>
        <fullName evidence="2">Uncharacterized protein</fullName>
    </submittedName>
</protein>
<feature type="compositionally biased region" description="Basic and acidic residues" evidence="1">
    <location>
        <begin position="42"/>
        <end position="52"/>
    </location>
</feature>
<feature type="compositionally biased region" description="Polar residues" evidence="1">
    <location>
        <begin position="162"/>
        <end position="181"/>
    </location>
</feature>
<accession>A0ABP1E9L7</accession>